<gene>
    <name evidence="1" type="ORF">VNI00_004218</name>
</gene>
<proteinExistence type="predicted"/>
<dbReference type="AlphaFoldDB" id="A0AAW0DL18"/>
<evidence type="ECO:0000313" key="2">
    <source>
        <dbReference type="Proteomes" id="UP001383192"/>
    </source>
</evidence>
<protein>
    <submittedName>
        <fullName evidence="1">Uncharacterized protein</fullName>
    </submittedName>
</protein>
<accession>A0AAW0DL18</accession>
<dbReference type="Proteomes" id="UP001383192">
    <property type="component" value="Unassembled WGS sequence"/>
</dbReference>
<keyword evidence="2" id="KW-1185">Reference proteome</keyword>
<evidence type="ECO:0000313" key="1">
    <source>
        <dbReference type="EMBL" id="KAK7052898.1"/>
    </source>
</evidence>
<comment type="caution">
    <text evidence="1">The sequence shown here is derived from an EMBL/GenBank/DDBJ whole genome shotgun (WGS) entry which is preliminary data.</text>
</comment>
<organism evidence="1 2">
    <name type="scientific">Paramarasmius palmivorus</name>
    <dbReference type="NCBI Taxonomy" id="297713"/>
    <lineage>
        <taxon>Eukaryota</taxon>
        <taxon>Fungi</taxon>
        <taxon>Dikarya</taxon>
        <taxon>Basidiomycota</taxon>
        <taxon>Agaricomycotina</taxon>
        <taxon>Agaricomycetes</taxon>
        <taxon>Agaricomycetidae</taxon>
        <taxon>Agaricales</taxon>
        <taxon>Marasmiineae</taxon>
        <taxon>Marasmiaceae</taxon>
        <taxon>Paramarasmius</taxon>
    </lineage>
</organism>
<name>A0AAW0DL18_9AGAR</name>
<sequence>MEPQVVDLEKWAKDKDPRLMRYLKQAFTSPCPNISSSNENDFLTRGWEMVEAFRHFAEYLGPYKGGQPEVEYRFTGLSQGNTWMHIFRWMSWLAEWGPTFYFVHKDMQRPPIFSEGSWDEEIAGSVCNFLFNLGTYHRYQQLLSLARAEEGVGIICRRLLLATAGMGKIVPAVGRAFLALYGSQLQDFDYIFPECVAEFLAIPEHDNAMPIMVNCLASLMRKRGFLDCVDDVLCMVVVMVKILPHRRGEALTRHWSYWMAKIVSSCVAATKRACTDRAGRLCPTNVLRAILLMGIRFLGEVAHIPGSTGWVIEAIGGGVLRGIARIDALFIAEKRHEERINYEHLDAALLLEIRQLLAIYQCHLLSPCILRRVLPVLQCELEYNGDGARLWHDWKSRALHVATIRAIVSVKGHALKMKSVPVHAAVVCIMHIAQKNALVRAGKPIKRVADIGRRRKRVSANRHFGLQWQDLTVVIEGSHAMKYVDKGFIRYVVHMVLKSRERELAAIREKLTVNDCVQVNLSDPNGKLLIIPFDEVPEAAFTYYPSKPLDGSGAQLIMILCGAQNMVVWTWYRNEDQMPPIIH</sequence>
<reference evidence="1 2" key="1">
    <citation type="submission" date="2024-01" db="EMBL/GenBank/DDBJ databases">
        <title>A draft genome for a cacao thread blight-causing isolate of Paramarasmius palmivorus.</title>
        <authorList>
            <person name="Baruah I.K."/>
            <person name="Bukari Y."/>
            <person name="Amoako-Attah I."/>
            <person name="Meinhardt L.W."/>
            <person name="Bailey B.A."/>
            <person name="Cohen S.P."/>
        </authorList>
    </citation>
    <scope>NUCLEOTIDE SEQUENCE [LARGE SCALE GENOMIC DNA]</scope>
    <source>
        <strain evidence="1 2">GH-12</strain>
    </source>
</reference>
<dbReference type="EMBL" id="JAYKXP010000011">
    <property type="protein sequence ID" value="KAK7052898.1"/>
    <property type="molecule type" value="Genomic_DNA"/>
</dbReference>